<reference evidence="1 2" key="1">
    <citation type="submission" date="2023-06" db="EMBL/GenBank/DDBJ databases">
        <title>Novel species in genus Planococcus.</title>
        <authorList>
            <person name="Ning S."/>
        </authorList>
    </citation>
    <scope>NUCLEOTIDE SEQUENCE [LARGE SCALE GENOMIC DNA]</scope>
    <source>
        <strain evidence="1 2">N028</strain>
    </source>
</reference>
<protein>
    <submittedName>
        <fullName evidence="1">Uncharacterized protein</fullName>
    </submittedName>
</protein>
<accession>A0ABT8N480</accession>
<name>A0ABT8N480_9BACL</name>
<organism evidence="1 2">
    <name type="scientific">Planococcus shixiaomingii</name>
    <dbReference type="NCBI Taxonomy" id="3058393"/>
    <lineage>
        <taxon>Bacteria</taxon>
        <taxon>Bacillati</taxon>
        <taxon>Bacillota</taxon>
        <taxon>Bacilli</taxon>
        <taxon>Bacillales</taxon>
        <taxon>Caryophanaceae</taxon>
        <taxon>Planococcus</taxon>
    </lineage>
</organism>
<dbReference type="RefSeq" id="WP_300987473.1">
    <property type="nucleotide sequence ID" value="NZ_CP129236.1"/>
</dbReference>
<keyword evidence="2" id="KW-1185">Reference proteome</keyword>
<sequence length="77" mass="8563">MNEDQLLATADVETVDAALAEYGENASILVHPDMLTRMMEHFPDIFTKQGEDIRYRSTHAISVHNGEDGAVEVMEVS</sequence>
<proteinExistence type="predicted"/>
<gene>
    <name evidence="1" type="ORF">QWY14_12835</name>
</gene>
<evidence type="ECO:0000313" key="1">
    <source>
        <dbReference type="EMBL" id="MDN7242691.1"/>
    </source>
</evidence>
<dbReference type="EMBL" id="JAUJWV010000002">
    <property type="protein sequence ID" value="MDN7242691.1"/>
    <property type="molecule type" value="Genomic_DNA"/>
</dbReference>
<comment type="caution">
    <text evidence="1">The sequence shown here is derived from an EMBL/GenBank/DDBJ whole genome shotgun (WGS) entry which is preliminary data.</text>
</comment>
<dbReference type="Proteomes" id="UP001172055">
    <property type="component" value="Unassembled WGS sequence"/>
</dbReference>
<evidence type="ECO:0000313" key="2">
    <source>
        <dbReference type="Proteomes" id="UP001172055"/>
    </source>
</evidence>